<protein>
    <submittedName>
        <fullName evidence="2">Uncharacterized protein</fullName>
    </submittedName>
</protein>
<dbReference type="AlphaFoldDB" id="A0A498KJG4"/>
<organism evidence="2 3">
    <name type="scientific">Malus domestica</name>
    <name type="common">Apple</name>
    <name type="synonym">Pyrus malus</name>
    <dbReference type="NCBI Taxonomy" id="3750"/>
    <lineage>
        <taxon>Eukaryota</taxon>
        <taxon>Viridiplantae</taxon>
        <taxon>Streptophyta</taxon>
        <taxon>Embryophyta</taxon>
        <taxon>Tracheophyta</taxon>
        <taxon>Spermatophyta</taxon>
        <taxon>Magnoliopsida</taxon>
        <taxon>eudicotyledons</taxon>
        <taxon>Gunneridae</taxon>
        <taxon>Pentapetalae</taxon>
        <taxon>rosids</taxon>
        <taxon>fabids</taxon>
        <taxon>Rosales</taxon>
        <taxon>Rosaceae</taxon>
        <taxon>Amygdaloideae</taxon>
        <taxon>Maleae</taxon>
        <taxon>Malus</taxon>
    </lineage>
</organism>
<sequence length="266" mass="29300">MSGITPVNMNIDKKRFHYQLEKEAHISGVSIGQSIGIDIPPPRPRRKPSNPYLWKSSSAPSTWATSYAGTKDERSLSSASSSHCKRIVDLEIKPLHEVIVFIIYVNHSSSVSSANNNAIPSRVVLGNPGTYREFVPSVKGLITQHATNESHVTTKRKENPHMHTMYAKRIDEDNGTSEALESWNTNSVFREKACHQNCAFHDNLEDYESFLYSSSIFSILIVSSLLKNPTVHATASSAAPYANAKDRKDHQSMASIATATVTAATA</sequence>
<gene>
    <name evidence="2" type="ORF">DVH24_005380</name>
</gene>
<feature type="region of interest" description="Disordered" evidence="1">
    <location>
        <begin position="35"/>
        <end position="60"/>
    </location>
</feature>
<dbReference type="EMBL" id="RDQH01000327">
    <property type="protein sequence ID" value="RXI07607.1"/>
    <property type="molecule type" value="Genomic_DNA"/>
</dbReference>
<comment type="caution">
    <text evidence="2">The sequence shown here is derived from an EMBL/GenBank/DDBJ whole genome shotgun (WGS) entry which is preliminary data.</text>
</comment>
<dbReference type="STRING" id="3750.A0A498KJG4"/>
<accession>A0A498KJG4</accession>
<evidence type="ECO:0000313" key="2">
    <source>
        <dbReference type="EMBL" id="RXI07607.1"/>
    </source>
</evidence>
<name>A0A498KJG4_MALDO</name>
<keyword evidence="3" id="KW-1185">Reference proteome</keyword>
<dbReference type="Proteomes" id="UP000290289">
    <property type="component" value="Chromosome 1"/>
</dbReference>
<reference evidence="2 3" key="1">
    <citation type="submission" date="2018-10" db="EMBL/GenBank/DDBJ databases">
        <title>A high-quality apple genome assembly.</title>
        <authorList>
            <person name="Hu J."/>
        </authorList>
    </citation>
    <scope>NUCLEOTIDE SEQUENCE [LARGE SCALE GENOMIC DNA]</scope>
    <source>
        <strain evidence="3">cv. HFTH1</strain>
        <tissue evidence="2">Young leaf</tissue>
    </source>
</reference>
<evidence type="ECO:0000313" key="3">
    <source>
        <dbReference type="Proteomes" id="UP000290289"/>
    </source>
</evidence>
<evidence type="ECO:0000256" key="1">
    <source>
        <dbReference type="SAM" id="MobiDB-lite"/>
    </source>
</evidence>
<proteinExistence type="predicted"/>